<accession>A0ABN8K815</accession>
<gene>
    <name evidence="2" type="ORF">MES5069_520118</name>
</gene>
<feature type="region of interest" description="Disordered" evidence="1">
    <location>
        <begin position="1"/>
        <end position="63"/>
    </location>
</feature>
<feature type="compositionally biased region" description="Basic and acidic residues" evidence="1">
    <location>
        <begin position="54"/>
        <end position="63"/>
    </location>
</feature>
<name>A0ABN8K815_9HYPH</name>
<reference evidence="2 3" key="1">
    <citation type="submission" date="2022-03" db="EMBL/GenBank/DDBJ databases">
        <authorList>
            <person name="Brunel B."/>
        </authorList>
    </citation>
    <scope>NUCLEOTIDE SEQUENCE [LARGE SCALE GENOMIC DNA]</scope>
    <source>
        <strain evidence="2">STM5069sample</strain>
    </source>
</reference>
<keyword evidence="3" id="KW-1185">Reference proteome</keyword>
<organism evidence="2 3">
    <name type="scientific">Mesorhizobium escarrei</name>
    <dbReference type="NCBI Taxonomy" id="666018"/>
    <lineage>
        <taxon>Bacteria</taxon>
        <taxon>Pseudomonadati</taxon>
        <taxon>Pseudomonadota</taxon>
        <taxon>Alphaproteobacteria</taxon>
        <taxon>Hyphomicrobiales</taxon>
        <taxon>Phyllobacteriaceae</taxon>
        <taxon>Mesorhizobium</taxon>
    </lineage>
</organism>
<sequence length="63" mass="7199">MRYQQSQAASRVELRNSPTVPSPDKCDRPWLARGIERRRKVRSSASGSSVTNGDDCRRIDEHQ</sequence>
<comment type="caution">
    <text evidence="2">The sequence shown here is derived from an EMBL/GenBank/DDBJ whole genome shotgun (WGS) entry which is preliminary data.</text>
</comment>
<evidence type="ECO:0000313" key="3">
    <source>
        <dbReference type="Proteomes" id="UP001153050"/>
    </source>
</evidence>
<dbReference type="Proteomes" id="UP001153050">
    <property type="component" value="Unassembled WGS sequence"/>
</dbReference>
<evidence type="ECO:0000256" key="1">
    <source>
        <dbReference type="SAM" id="MobiDB-lite"/>
    </source>
</evidence>
<evidence type="ECO:0000313" key="2">
    <source>
        <dbReference type="EMBL" id="CAH2406423.1"/>
    </source>
</evidence>
<protein>
    <submittedName>
        <fullName evidence="2">Uncharacterized protein</fullName>
    </submittedName>
</protein>
<feature type="compositionally biased region" description="Polar residues" evidence="1">
    <location>
        <begin position="43"/>
        <end position="52"/>
    </location>
</feature>
<proteinExistence type="predicted"/>
<dbReference type="EMBL" id="CAKXZT010000149">
    <property type="protein sequence ID" value="CAH2406423.1"/>
    <property type="molecule type" value="Genomic_DNA"/>
</dbReference>